<accession>A0ABS7PRQ0</accession>
<dbReference type="Gene3D" id="2.40.170.20">
    <property type="entry name" value="TonB-dependent receptor, beta-barrel domain"/>
    <property type="match status" value="1"/>
</dbReference>
<feature type="domain" description="TonB-dependent receptor plug" evidence="16">
    <location>
        <begin position="50"/>
        <end position="157"/>
    </location>
</feature>
<comment type="similarity">
    <text evidence="11 12">Belongs to the TonB-dependent receptor family.</text>
</comment>
<keyword evidence="4" id="KW-0410">Iron transport</keyword>
<evidence type="ECO:0000259" key="16">
    <source>
        <dbReference type="Pfam" id="PF07715"/>
    </source>
</evidence>
<dbReference type="Pfam" id="PF07715">
    <property type="entry name" value="Plug"/>
    <property type="match status" value="1"/>
</dbReference>
<feature type="domain" description="TonB-dependent receptor-like beta-barrel" evidence="15">
    <location>
        <begin position="246"/>
        <end position="699"/>
    </location>
</feature>
<evidence type="ECO:0000256" key="7">
    <source>
        <dbReference type="ARBA" id="ARBA00023065"/>
    </source>
</evidence>
<evidence type="ECO:0000259" key="15">
    <source>
        <dbReference type="Pfam" id="PF00593"/>
    </source>
</evidence>
<protein>
    <submittedName>
        <fullName evidence="17">TonB-dependent receptor</fullName>
    </submittedName>
</protein>
<evidence type="ECO:0000313" key="18">
    <source>
        <dbReference type="Proteomes" id="UP000706039"/>
    </source>
</evidence>
<keyword evidence="14" id="KW-0732">Signal</keyword>
<keyword evidence="3 11" id="KW-1134">Transmembrane beta strand</keyword>
<dbReference type="InterPro" id="IPR036942">
    <property type="entry name" value="Beta-barrel_TonB_sf"/>
</dbReference>
<dbReference type="CDD" id="cd01347">
    <property type="entry name" value="ligand_gated_channel"/>
    <property type="match status" value="1"/>
</dbReference>
<evidence type="ECO:0000256" key="3">
    <source>
        <dbReference type="ARBA" id="ARBA00022452"/>
    </source>
</evidence>
<evidence type="ECO:0000256" key="13">
    <source>
        <dbReference type="SAM" id="MobiDB-lite"/>
    </source>
</evidence>
<evidence type="ECO:0000256" key="2">
    <source>
        <dbReference type="ARBA" id="ARBA00022448"/>
    </source>
</evidence>
<evidence type="ECO:0000256" key="8">
    <source>
        <dbReference type="ARBA" id="ARBA00023077"/>
    </source>
</evidence>
<sequence>MKKGSRFMIGLLAASGLTMPAFAQTEPQPAEEASGLEEIVVTAQKTRDNLQTVPLSLTAFTGDSLTRSNIETVKDLAARTPSLNVDTFSPGQPRYFIRGIGGTAAGSARDAAVGVFVDEVYMGRPSMTSTDFVDIDRVEILRGPQGTLFGRNVVGGALSYFTRKPDDTFRAQAALTVGNYDKIDGSFAVSGPLSEGVAAGLSFSSRNHGGYAFNETTGRDIETEHSNAVRGALRFQPGEGVDIQLNADYSRLNGTGNWWHLLREGPNSIGKANEDPRRGRNHTDDGFNRIRNGGVSLNARFDSPMGEIASITAYRESKLRTRANTTGLFVAELTDPNRNQYHHTLFIQEDDTDSKQFSQELRLASDISDRLSSVVGIYYFHEKVDTTNITDYRFLRFNSQGRRRFDASNTTDSYAAFANLAWEVTDRLKLRGGLRWSRDEKDHIVVAGGNNYTPYRDGGVIVPGFTAPGRAAWSALTPAFSVNFQATPTKFVYASVSRGFKSGGFSDTEVERLSAMEPFDPEFAWNYEVGLKTEWLDRRLRFNASLFYTDYTDLQVTVIRQVDPNFPPFGVTGNAGKVAIKGAELEINAVPVEGWNLYGTYAYTDSNIKELISGTTNLRGNRLPRAPKHKFSIGTTYAVDVGDRLRITGRAEYTYSSNFYSSILNSPVDQIPNLKNLDLGLSFSTPDDKWSLEFWGKNVTDRLNINTISEVPTLDGYAQFQPPRTYGATLRFRY</sequence>
<dbReference type="InterPro" id="IPR012910">
    <property type="entry name" value="Plug_dom"/>
</dbReference>
<evidence type="ECO:0000256" key="4">
    <source>
        <dbReference type="ARBA" id="ARBA00022496"/>
    </source>
</evidence>
<evidence type="ECO:0000256" key="9">
    <source>
        <dbReference type="ARBA" id="ARBA00023136"/>
    </source>
</evidence>
<evidence type="ECO:0000313" key="17">
    <source>
        <dbReference type="EMBL" id="MBY8824017.1"/>
    </source>
</evidence>
<evidence type="ECO:0000256" key="10">
    <source>
        <dbReference type="ARBA" id="ARBA00023237"/>
    </source>
</evidence>
<dbReference type="SUPFAM" id="SSF56935">
    <property type="entry name" value="Porins"/>
    <property type="match status" value="1"/>
</dbReference>
<keyword evidence="17" id="KW-0675">Receptor</keyword>
<keyword evidence="5 11" id="KW-0812">Transmembrane</keyword>
<proteinExistence type="inferred from homology"/>
<keyword evidence="2 11" id="KW-0813">Transport</keyword>
<dbReference type="EMBL" id="JAINVV010000008">
    <property type="protein sequence ID" value="MBY8824017.1"/>
    <property type="molecule type" value="Genomic_DNA"/>
</dbReference>
<dbReference type="PROSITE" id="PS52016">
    <property type="entry name" value="TONB_DEPENDENT_REC_3"/>
    <property type="match status" value="1"/>
</dbReference>
<feature type="region of interest" description="Disordered" evidence="13">
    <location>
        <begin position="269"/>
        <end position="289"/>
    </location>
</feature>
<evidence type="ECO:0000256" key="6">
    <source>
        <dbReference type="ARBA" id="ARBA00023004"/>
    </source>
</evidence>
<name>A0ABS7PRQ0_9SPHN</name>
<feature type="compositionally biased region" description="Basic and acidic residues" evidence="13">
    <location>
        <begin position="272"/>
        <end position="288"/>
    </location>
</feature>
<evidence type="ECO:0000256" key="5">
    <source>
        <dbReference type="ARBA" id="ARBA00022692"/>
    </source>
</evidence>
<feature type="signal peptide" evidence="14">
    <location>
        <begin position="1"/>
        <end position="23"/>
    </location>
</feature>
<dbReference type="RefSeq" id="WP_222991116.1">
    <property type="nucleotide sequence ID" value="NZ_JAINVV010000008.1"/>
</dbReference>
<dbReference type="InterPro" id="IPR000531">
    <property type="entry name" value="Beta-barrel_TonB"/>
</dbReference>
<comment type="caution">
    <text evidence="17">The sequence shown here is derived from an EMBL/GenBank/DDBJ whole genome shotgun (WGS) entry which is preliminary data.</text>
</comment>
<reference evidence="17 18" key="1">
    <citation type="submission" date="2021-08" db="EMBL/GenBank/DDBJ databases">
        <authorList>
            <person name="Tuo L."/>
        </authorList>
    </citation>
    <scope>NUCLEOTIDE SEQUENCE [LARGE SCALE GENOMIC DNA]</scope>
    <source>
        <strain evidence="17 18">JCM 31229</strain>
    </source>
</reference>
<organism evidence="17 18">
    <name type="scientific">Sphingomonas colocasiae</name>
    <dbReference type="NCBI Taxonomy" id="1848973"/>
    <lineage>
        <taxon>Bacteria</taxon>
        <taxon>Pseudomonadati</taxon>
        <taxon>Pseudomonadota</taxon>
        <taxon>Alphaproteobacteria</taxon>
        <taxon>Sphingomonadales</taxon>
        <taxon>Sphingomonadaceae</taxon>
        <taxon>Sphingomonas</taxon>
    </lineage>
</organism>
<keyword evidence="10 11" id="KW-0998">Cell outer membrane</keyword>
<evidence type="ECO:0000256" key="14">
    <source>
        <dbReference type="SAM" id="SignalP"/>
    </source>
</evidence>
<keyword evidence="9 11" id="KW-0472">Membrane</keyword>
<keyword evidence="8 12" id="KW-0798">TonB box</keyword>
<comment type="subcellular location">
    <subcellularLocation>
        <location evidence="1 11">Cell outer membrane</location>
        <topology evidence="1 11">Multi-pass membrane protein</topology>
    </subcellularLocation>
</comment>
<dbReference type="PANTHER" id="PTHR32552">
    <property type="entry name" value="FERRICHROME IRON RECEPTOR-RELATED"/>
    <property type="match status" value="1"/>
</dbReference>
<keyword evidence="6" id="KW-0408">Iron</keyword>
<dbReference type="InterPro" id="IPR039426">
    <property type="entry name" value="TonB-dep_rcpt-like"/>
</dbReference>
<evidence type="ECO:0000256" key="11">
    <source>
        <dbReference type="PROSITE-ProRule" id="PRU01360"/>
    </source>
</evidence>
<evidence type="ECO:0000256" key="12">
    <source>
        <dbReference type="RuleBase" id="RU003357"/>
    </source>
</evidence>
<evidence type="ECO:0000256" key="1">
    <source>
        <dbReference type="ARBA" id="ARBA00004571"/>
    </source>
</evidence>
<keyword evidence="18" id="KW-1185">Reference proteome</keyword>
<keyword evidence="7" id="KW-0406">Ion transport</keyword>
<gene>
    <name evidence="17" type="ORF">K7G82_17055</name>
</gene>
<dbReference type="Proteomes" id="UP000706039">
    <property type="component" value="Unassembled WGS sequence"/>
</dbReference>
<dbReference type="Pfam" id="PF00593">
    <property type="entry name" value="TonB_dep_Rec_b-barrel"/>
    <property type="match status" value="1"/>
</dbReference>
<feature type="chain" id="PRO_5046465743" evidence="14">
    <location>
        <begin position="24"/>
        <end position="734"/>
    </location>
</feature>
<dbReference type="PANTHER" id="PTHR32552:SF81">
    <property type="entry name" value="TONB-DEPENDENT OUTER MEMBRANE RECEPTOR"/>
    <property type="match status" value="1"/>
</dbReference>